<keyword evidence="16" id="KW-1185">Reference proteome</keyword>
<comment type="pathway">
    <text evidence="1">Pigment biosynthesis; anthocyanin biosynthesis.</text>
</comment>
<dbReference type="EC" id="1.1.1.234" evidence="7"/>
<protein>
    <recommendedName>
        <fullName evidence="9">Dihydroflavonol 4-reductase</fullName>
        <ecNumber evidence="8">1.1.1.219</ecNumber>
        <ecNumber evidence="7">1.1.1.234</ecNumber>
    </recommendedName>
    <alternativeName>
        <fullName evidence="11">Dihydrokaempferol 4-reductase</fullName>
    </alternativeName>
    <alternativeName>
        <fullName evidence="10">Flavanone 4-reductase</fullName>
    </alternativeName>
</protein>
<dbReference type="AlphaFoldDB" id="A0A4S4EWM5"/>
<dbReference type="InterPro" id="IPR001509">
    <property type="entry name" value="Epimerase_deHydtase"/>
</dbReference>
<evidence type="ECO:0000256" key="10">
    <source>
        <dbReference type="ARBA" id="ARBA00042087"/>
    </source>
</evidence>
<comment type="function">
    <text evidence="6">Bifunctional enzyme involved in flavonoid metabolism.</text>
</comment>
<evidence type="ECO:0000256" key="8">
    <source>
        <dbReference type="ARBA" id="ARBA00039057"/>
    </source>
</evidence>
<evidence type="ECO:0000256" key="3">
    <source>
        <dbReference type="ARBA" id="ARBA00023002"/>
    </source>
</evidence>
<evidence type="ECO:0000313" key="15">
    <source>
        <dbReference type="EMBL" id="THG21403.1"/>
    </source>
</evidence>
<evidence type="ECO:0000256" key="13">
    <source>
        <dbReference type="ARBA" id="ARBA00049132"/>
    </source>
</evidence>
<dbReference type="SUPFAM" id="SSF51735">
    <property type="entry name" value="NAD(P)-binding Rossmann-fold domains"/>
    <property type="match status" value="1"/>
</dbReference>
<dbReference type="PANTHER" id="PTHR10366">
    <property type="entry name" value="NAD DEPENDENT EPIMERASE/DEHYDRATASE"/>
    <property type="match status" value="1"/>
</dbReference>
<reference evidence="15 16" key="1">
    <citation type="journal article" date="2018" name="Proc. Natl. Acad. Sci. U.S.A.">
        <title>Draft genome sequence of Camellia sinensis var. sinensis provides insights into the evolution of the tea genome and tea quality.</title>
        <authorList>
            <person name="Wei C."/>
            <person name="Yang H."/>
            <person name="Wang S."/>
            <person name="Zhao J."/>
            <person name="Liu C."/>
            <person name="Gao L."/>
            <person name="Xia E."/>
            <person name="Lu Y."/>
            <person name="Tai Y."/>
            <person name="She G."/>
            <person name="Sun J."/>
            <person name="Cao H."/>
            <person name="Tong W."/>
            <person name="Gao Q."/>
            <person name="Li Y."/>
            <person name="Deng W."/>
            <person name="Jiang X."/>
            <person name="Wang W."/>
            <person name="Chen Q."/>
            <person name="Zhang S."/>
            <person name="Li H."/>
            <person name="Wu J."/>
            <person name="Wang P."/>
            <person name="Li P."/>
            <person name="Shi C."/>
            <person name="Zheng F."/>
            <person name="Jian J."/>
            <person name="Huang B."/>
            <person name="Shan D."/>
            <person name="Shi M."/>
            <person name="Fang C."/>
            <person name="Yue Y."/>
            <person name="Li F."/>
            <person name="Li D."/>
            <person name="Wei S."/>
            <person name="Han B."/>
            <person name="Jiang C."/>
            <person name="Yin Y."/>
            <person name="Xia T."/>
            <person name="Zhang Z."/>
            <person name="Bennetzen J.L."/>
            <person name="Zhao S."/>
            <person name="Wan X."/>
        </authorList>
    </citation>
    <scope>NUCLEOTIDE SEQUENCE [LARGE SCALE GENOMIC DNA]</scope>
    <source>
        <strain evidence="16">cv. Shuchazao</strain>
        <tissue evidence="15">Leaf</tissue>
    </source>
</reference>
<organism evidence="15 16">
    <name type="scientific">Camellia sinensis var. sinensis</name>
    <name type="common">China tea</name>
    <dbReference type="NCBI Taxonomy" id="542762"/>
    <lineage>
        <taxon>Eukaryota</taxon>
        <taxon>Viridiplantae</taxon>
        <taxon>Streptophyta</taxon>
        <taxon>Embryophyta</taxon>
        <taxon>Tracheophyta</taxon>
        <taxon>Spermatophyta</taxon>
        <taxon>Magnoliopsida</taxon>
        <taxon>eudicotyledons</taxon>
        <taxon>Gunneridae</taxon>
        <taxon>Pentapetalae</taxon>
        <taxon>asterids</taxon>
        <taxon>Ericales</taxon>
        <taxon>Theaceae</taxon>
        <taxon>Camellia</taxon>
    </lineage>
</organism>
<dbReference type="InterPro" id="IPR036291">
    <property type="entry name" value="NAD(P)-bd_dom_sf"/>
</dbReference>
<dbReference type="GO" id="GO:0047890">
    <property type="term" value="F:flavanone 4-reductase activity"/>
    <property type="evidence" value="ECO:0007669"/>
    <property type="project" value="UniProtKB-EC"/>
</dbReference>
<dbReference type="SUPFAM" id="SSF52047">
    <property type="entry name" value="RNI-like"/>
    <property type="match status" value="1"/>
</dbReference>
<evidence type="ECO:0000256" key="7">
    <source>
        <dbReference type="ARBA" id="ARBA00039055"/>
    </source>
</evidence>
<dbReference type="Gene3D" id="3.40.50.720">
    <property type="entry name" value="NAD(P)-binding Rossmann-like Domain"/>
    <property type="match status" value="2"/>
</dbReference>
<proteinExistence type="inferred from homology"/>
<evidence type="ECO:0000256" key="1">
    <source>
        <dbReference type="ARBA" id="ARBA00004935"/>
    </source>
</evidence>
<gene>
    <name evidence="15" type="ORF">TEA_008499</name>
</gene>
<dbReference type="PANTHER" id="PTHR10366:SF563">
    <property type="entry name" value="CINNAMOYL-COA REDUCTASE 16"/>
    <property type="match status" value="1"/>
</dbReference>
<evidence type="ECO:0000313" key="16">
    <source>
        <dbReference type="Proteomes" id="UP000306102"/>
    </source>
</evidence>
<sequence>MEGGDDDDKGIVCVTGGTGYVASWVIMKLLQHGYKVHTTIRNYPDLSIVFNTGQFDLRKLNLTDSMIGNSETKLQLETLGLSGIQHCDYGLSWLWRSCKQLKKLQLRSCYAIGDESSLSSFVECLIGLQEVELWTCRAIINECDDQSGKQDAKEQEMEEEFLYSKKDISFLTNLPGASKKLKIFNADLDHPHTFAAAIEGCIGVFHLAHPIDFQGKEPEEVKNLRAINGTLKILNSKTVKRVVYTSSASAVAFNDMGLDPVDESAWSDTEFIRSLNPDGASYYISKTLVERAALEFGEKHGLDLVSVIPSYVNGPFIGPHIPGSVSVSLAMIFGDQNQYKLINKVPMVHIDDVASAYIFLLDCPNAKGSSLKDVGGFKYPDLSSKKLLDTGFKYKYGLEEMYDGAIQCCKEKGFL</sequence>
<evidence type="ECO:0000256" key="5">
    <source>
        <dbReference type="ARBA" id="ARBA00023445"/>
    </source>
</evidence>
<dbReference type="GO" id="GO:0045552">
    <property type="term" value="F:dihydroflavanol 4-reductase activity"/>
    <property type="evidence" value="ECO:0007669"/>
    <property type="project" value="UniProtKB-EC"/>
</dbReference>
<evidence type="ECO:0000256" key="4">
    <source>
        <dbReference type="ARBA" id="ARBA00023241"/>
    </source>
</evidence>
<evidence type="ECO:0000256" key="9">
    <source>
        <dbReference type="ARBA" id="ARBA00039963"/>
    </source>
</evidence>
<evidence type="ECO:0000256" key="12">
    <source>
        <dbReference type="ARBA" id="ARBA00048870"/>
    </source>
</evidence>
<evidence type="ECO:0000256" key="2">
    <source>
        <dbReference type="ARBA" id="ARBA00022857"/>
    </source>
</evidence>
<comment type="catalytic activity">
    <reaction evidence="13">
        <text>a (2R,3S,4S)-leucoanthocyanidin + NADP(+) = a (2R,3R)-dihydroflavonol + NADPH + H(+)</text>
        <dbReference type="Rhea" id="RHEA:54444"/>
        <dbReference type="ChEBI" id="CHEBI:15378"/>
        <dbReference type="ChEBI" id="CHEBI:57783"/>
        <dbReference type="ChEBI" id="CHEBI:58349"/>
        <dbReference type="ChEBI" id="CHEBI:138176"/>
        <dbReference type="ChEBI" id="CHEBI:138188"/>
        <dbReference type="EC" id="1.1.1.219"/>
    </reaction>
</comment>
<evidence type="ECO:0000256" key="11">
    <source>
        <dbReference type="ARBA" id="ARBA00042831"/>
    </source>
</evidence>
<dbReference type="Pfam" id="PF01370">
    <property type="entry name" value="Epimerase"/>
    <property type="match status" value="1"/>
</dbReference>
<dbReference type="EC" id="1.1.1.219" evidence="8"/>
<feature type="domain" description="NAD-dependent epimerase/dehydratase" evidence="14">
    <location>
        <begin position="162"/>
        <end position="367"/>
    </location>
</feature>
<evidence type="ECO:0000256" key="6">
    <source>
        <dbReference type="ARBA" id="ARBA00037100"/>
    </source>
</evidence>
<dbReference type="FunFam" id="3.40.50.720:FF:000085">
    <property type="entry name" value="Dihydroflavonol reductase"/>
    <property type="match status" value="1"/>
</dbReference>
<dbReference type="STRING" id="542762.A0A4S4EWM5"/>
<keyword evidence="2" id="KW-0521">NADP</keyword>
<dbReference type="EMBL" id="SDRB02001396">
    <property type="protein sequence ID" value="THG21403.1"/>
    <property type="molecule type" value="Genomic_DNA"/>
</dbReference>
<comment type="catalytic activity">
    <reaction evidence="12">
        <text>(2S)-flavan-4-ol + NADP(+) = (2S)-flavanone + NADPH + H(+)</text>
        <dbReference type="Rhea" id="RHEA:11228"/>
        <dbReference type="ChEBI" id="CHEBI:15378"/>
        <dbReference type="ChEBI" id="CHEBI:15605"/>
        <dbReference type="ChEBI" id="CHEBI:15606"/>
        <dbReference type="ChEBI" id="CHEBI:57783"/>
        <dbReference type="ChEBI" id="CHEBI:58349"/>
        <dbReference type="EC" id="1.1.1.234"/>
    </reaction>
</comment>
<evidence type="ECO:0000259" key="14">
    <source>
        <dbReference type="Pfam" id="PF01370"/>
    </source>
</evidence>
<dbReference type="InterPro" id="IPR050425">
    <property type="entry name" value="NAD(P)_dehydrat-like"/>
</dbReference>
<comment type="similarity">
    <text evidence="5">Belongs to the NAD(P)-dependent epimerase/dehydratase family. Dihydroflavonol-4-reductase subfamily.</text>
</comment>
<name>A0A4S4EWM5_CAMSN</name>
<keyword evidence="4" id="KW-0284">Flavonoid biosynthesis</keyword>
<dbReference type="GO" id="GO:0009813">
    <property type="term" value="P:flavonoid biosynthetic process"/>
    <property type="evidence" value="ECO:0007669"/>
    <property type="project" value="UniProtKB-KW"/>
</dbReference>
<keyword evidence="3" id="KW-0560">Oxidoreductase</keyword>
<dbReference type="Proteomes" id="UP000306102">
    <property type="component" value="Unassembled WGS sequence"/>
</dbReference>
<comment type="caution">
    <text evidence="15">The sequence shown here is derived from an EMBL/GenBank/DDBJ whole genome shotgun (WGS) entry which is preliminary data.</text>
</comment>
<accession>A0A4S4EWM5</accession>